<dbReference type="OrthoDB" id="9785826at2"/>
<name>A0A1I5CV05_9HYPH</name>
<evidence type="ECO:0000313" key="5">
    <source>
        <dbReference type="Proteomes" id="UP000199236"/>
    </source>
</evidence>
<dbReference type="PANTHER" id="PTHR43544">
    <property type="entry name" value="SHORT-CHAIN DEHYDROGENASE/REDUCTASE"/>
    <property type="match status" value="1"/>
</dbReference>
<organism evidence="4 5">
    <name type="scientific">Cohaesibacter marisflavi</name>
    <dbReference type="NCBI Taxonomy" id="655353"/>
    <lineage>
        <taxon>Bacteria</taxon>
        <taxon>Pseudomonadati</taxon>
        <taxon>Pseudomonadota</taxon>
        <taxon>Alphaproteobacteria</taxon>
        <taxon>Hyphomicrobiales</taxon>
        <taxon>Cohaesibacteraceae</taxon>
    </lineage>
</organism>
<dbReference type="GO" id="GO:0005737">
    <property type="term" value="C:cytoplasm"/>
    <property type="evidence" value="ECO:0007669"/>
    <property type="project" value="TreeGrafter"/>
</dbReference>
<dbReference type="InterPro" id="IPR051468">
    <property type="entry name" value="Fungal_SecMetab_SDRs"/>
</dbReference>
<dbReference type="PRINTS" id="PR00081">
    <property type="entry name" value="GDHRDH"/>
</dbReference>
<dbReference type="InterPro" id="IPR002347">
    <property type="entry name" value="SDR_fam"/>
</dbReference>
<accession>A0A1I5CV05</accession>
<comment type="similarity">
    <text evidence="3">Belongs to the short-chain dehydrogenases/reductases (SDR) family.</text>
</comment>
<reference evidence="4 5" key="1">
    <citation type="submission" date="2016-10" db="EMBL/GenBank/DDBJ databases">
        <authorList>
            <person name="de Groot N.N."/>
        </authorList>
    </citation>
    <scope>NUCLEOTIDE SEQUENCE [LARGE SCALE GENOMIC DNA]</scope>
    <source>
        <strain evidence="4 5">CGMCC 1.9157</strain>
    </source>
</reference>
<sequence>MKHCIITGANRGVGLALVTAYLEKGDWHVHACCRQPEKADALRELVTSHLGRITLHTLDVVDQASVDALAEDLKDLPIDLLINNAGIKGSKHQSRSDMDYDAWAETFAVNAMAPLRVTEAFLPHLKAAEGAKIATISSQMGAICHKGTGQYAYRSSKAAVNKVMSILAQEVAADGLICILLHPGWVQTDMGGAHADISPKESAGGIAETIDKATLKDNGSFFKWNGEPHGW</sequence>
<dbReference type="CDD" id="cd05325">
    <property type="entry name" value="carb_red_sniffer_like_SDR_c"/>
    <property type="match status" value="1"/>
</dbReference>
<proteinExistence type="inferred from homology"/>
<dbReference type="PANTHER" id="PTHR43544:SF7">
    <property type="entry name" value="NADB-LER2"/>
    <property type="match status" value="1"/>
</dbReference>
<evidence type="ECO:0000256" key="2">
    <source>
        <dbReference type="ARBA" id="ARBA00023002"/>
    </source>
</evidence>
<dbReference type="PRINTS" id="PR00080">
    <property type="entry name" value="SDRFAMILY"/>
</dbReference>
<evidence type="ECO:0000256" key="1">
    <source>
        <dbReference type="ARBA" id="ARBA00022857"/>
    </source>
</evidence>
<dbReference type="STRING" id="655353.SAMN04488056_102364"/>
<protein>
    <submittedName>
        <fullName evidence="4">Short-chain dehydrogenase</fullName>
    </submittedName>
</protein>
<dbReference type="Proteomes" id="UP000199236">
    <property type="component" value="Unassembled WGS sequence"/>
</dbReference>
<keyword evidence="2" id="KW-0560">Oxidoreductase</keyword>
<evidence type="ECO:0000256" key="3">
    <source>
        <dbReference type="RuleBase" id="RU000363"/>
    </source>
</evidence>
<keyword evidence="5" id="KW-1185">Reference proteome</keyword>
<dbReference type="Pfam" id="PF00106">
    <property type="entry name" value="adh_short"/>
    <property type="match status" value="1"/>
</dbReference>
<dbReference type="EMBL" id="FOVR01000002">
    <property type="protein sequence ID" value="SFN90778.1"/>
    <property type="molecule type" value="Genomic_DNA"/>
</dbReference>
<dbReference type="SUPFAM" id="SSF51735">
    <property type="entry name" value="NAD(P)-binding Rossmann-fold domains"/>
    <property type="match status" value="1"/>
</dbReference>
<gene>
    <name evidence="4" type="ORF">SAMN04488056_102364</name>
</gene>
<dbReference type="GO" id="GO:0016491">
    <property type="term" value="F:oxidoreductase activity"/>
    <property type="evidence" value="ECO:0007669"/>
    <property type="project" value="UniProtKB-KW"/>
</dbReference>
<dbReference type="AlphaFoldDB" id="A0A1I5CV05"/>
<dbReference type="Gene3D" id="3.40.50.720">
    <property type="entry name" value="NAD(P)-binding Rossmann-like Domain"/>
    <property type="match status" value="1"/>
</dbReference>
<evidence type="ECO:0000313" key="4">
    <source>
        <dbReference type="EMBL" id="SFN90778.1"/>
    </source>
</evidence>
<dbReference type="RefSeq" id="WP_090069728.1">
    <property type="nucleotide sequence ID" value="NZ_FOVR01000002.1"/>
</dbReference>
<dbReference type="InterPro" id="IPR036291">
    <property type="entry name" value="NAD(P)-bd_dom_sf"/>
</dbReference>
<keyword evidence="1" id="KW-0521">NADP</keyword>